<accession>A0A8C9IB85</accession>
<proteinExistence type="predicted"/>
<reference evidence="1" key="1">
    <citation type="submission" date="2025-08" db="UniProtKB">
        <authorList>
            <consortium name="Ensembl"/>
        </authorList>
    </citation>
    <scope>IDENTIFICATION</scope>
</reference>
<dbReference type="Proteomes" id="UP000694416">
    <property type="component" value="Unplaced"/>
</dbReference>
<reference evidence="1" key="2">
    <citation type="submission" date="2025-09" db="UniProtKB">
        <authorList>
            <consortium name="Ensembl"/>
        </authorList>
    </citation>
    <scope>IDENTIFICATION</scope>
</reference>
<dbReference type="Ensembl" id="ENSPTET00000046409.1">
    <property type="protein sequence ID" value="ENSPTEP00000033943.1"/>
    <property type="gene ID" value="ENSPTEG00000032298.1"/>
</dbReference>
<evidence type="ECO:0000313" key="2">
    <source>
        <dbReference type="Proteomes" id="UP000694416"/>
    </source>
</evidence>
<evidence type="ECO:0000313" key="1">
    <source>
        <dbReference type="Ensembl" id="ENSPTEP00000033943.1"/>
    </source>
</evidence>
<protein>
    <submittedName>
        <fullName evidence="1">Uncharacterized protein</fullName>
    </submittedName>
</protein>
<keyword evidence="2" id="KW-1185">Reference proteome</keyword>
<organism evidence="1 2">
    <name type="scientific">Piliocolobus tephrosceles</name>
    <name type="common">Ugandan red Colobus</name>
    <dbReference type="NCBI Taxonomy" id="591936"/>
    <lineage>
        <taxon>Eukaryota</taxon>
        <taxon>Metazoa</taxon>
        <taxon>Chordata</taxon>
        <taxon>Craniata</taxon>
        <taxon>Vertebrata</taxon>
        <taxon>Euteleostomi</taxon>
        <taxon>Mammalia</taxon>
        <taxon>Eutheria</taxon>
        <taxon>Euarchontoglires</taxon>
        <taxon>Primates</taxon>
        <taxon>Haplorrhini</taxon>
        <taxon>Catarrhini</taxon>
        <taxon>Cercopithecidae</taxon>
        <taxon>Colobinae</taxon>
        <taxon>Piliocolobus</taxon>
    </lineage>
</organism>
<name>A0A8C9IB85_9PRIM</name>
<dbReference type="AlphaFoldDB" id="A0A8C9IB85"/>
<sequence length="127" mass="14173">MASFFLFSQFAFHLRQGHVYVGGGDRGKREAEMFILLLQCFMPSRVPLPAHVCERTHTCIPTHRTWSAGLASSAQTWAGSLLDFSSGRKSIRGKWNAPCPRNMAEAQVLYLRWTPGTSGSQLASPRF</sequence>